<name>A0A4R3KVZ1_9SPHI</name>
<dbReference type="PANTHER" id="PTHR20857:SF15">
    <property type="entry name" value="THIAMINE-PHOSPHATE SYNTHASE"/>
    <property type="match status" value="1"/>
</dbReference>
<dbReference type="CDD" id="cd00564">
    <property type="entry name" value="TMP_TenI"/>
    <property type="match status" value="1"/>
</dbReference>
<dbReference type="Gene3D" id="3.20.20.70">
    <property type="entry name" value="Aldolase class I"/>
    <property type="match status" value="1"/>
</dbReference>
<dbReference type="Pfam" id="PF02581">
    <property type="entry name" value="TMP-TENI"/>
    <property type="match status" value="1"/>
</dbReference>
<comment type="catalytic activity">
    <reaction evidence="8 9">
        <text>2-[(2R,5Z)-2-carboxy-4-methylthiazol-5(2H)-ylidene]ethyl phosphate + 4-amino-2-methyl-5-(diphosphooxymethyl)pyrimidine + 2 H(+) = thiamine phosphate + CO2 + diphosphate</text>
        <dbReference type="Rhea" id="RHEA:47844"/>
        <dbReference type="ChEBI" id="CHEBI:15378"/>
        <dbReference type="ChEBI" id="CHEBI:16526"/>
        <dbReference type="ChEBI" id="CHEBI:33019"/>
        <dbReference type="ChEBI" id="CHEBI:37575"/>
        <dbReference type="ChEBI" id="CHEBI:57841"/>
        <dbReference type="ChEBI" id="CHEBI:62899"/>
        <dbReference type="EC" id="2.5.1.3"/>
    </reaction>
</comment>
<comment type="pathway">
    <text evidence="1 9">Cofactor biosynthesis; thiamine diphosphate biosynthesis; thiamine phosphate from 4-amino-2-methyl-5-diphosphomethylpyrimidine and 4-methyl-5-(2-phosphoethyl)-thiazole: step 1/1.</text>
</comment>
<dbReference type="GO" id="GO:0009229">
    <property type="term" value="P:thiamine diphosphate biosynthetic process"/>
    <property type="evidence" value="ECO:0007669"/>
    <property type="project" value="UniProtKB-UniRule"/>
</dbReference>
<protein>
    <recommendedName>
        <fullName evidence="9">Thiamine-phosphate synthase</fullName>
        <shortName evidence="9">TP synthase</shortName>
        <shortName evidence="9">TPS</shortName>
        <ecNumber evidence="9">2.5.1.3</ecNumber>
    </recommendedName>
    <alternativeName>
        <fullName evidence="9">Thiamine-phosphate pyrophosphorylase</fullName>
        <shortName evidence="9">TMP pyrophosphorylase</shortName>
        <shortName evidence="9">TMP-PPase</shortName>
    </alternativeName>
</protein>
<dbReference type="AlphaFoldDB" id="A0A4R3KVZ1"/>
<dbReference type="InterPro" id="IPR022998">
    <property type="entry name" value="ThiamineP_synth_TenI"/>
</dbReference>
<keyword evidence="3 9" id="KW-0479">Metal-binding</keyword>
<dbReference type="GO" id="GO:0000287">
    <property type="term" value="F:magnesium ion binding"/>
    <property type="evidence" value="ECO:0007669"/>
    <property type="project" value="UniProtKB-UniRule"/>
</dbReference>
<feature type="binding site" evidence="9">
    <location>
        <position position="171"/>
    </location>
    <ligand>
        <name>2-[(2R,5Z)-2-carboxy-4-methylthiazol-5(2H)-ylidene]ethyl phosphate</name>
        <dbReference type="ChEBI" id="CHEBI:62899"/>
    </ligand>
</feature>
<dbReference type="SUPFAM" id="SSF51391">
    <property type="entry name" value="Thiamin phosphate synthase"/>
    <property type="match status" value="1"/>
</dbReference>
<dbReference type="InterPro" id="IPR036206">
    <property type="entry name" value="ThiamineP_synth_sf"/>
</dbReference>
<evidence type="ECO:0000256" key="5">
    <source>
        <dbReference type="ARBA" id="ARBA00022977"/>
    </source>
</evidence>
<evidence type="ECO:0000259" key="10">
    <source>
        <dbReference type="Pfam" id="PF02581"/>
    </source>
</evidence>
<keyword evidence="2 9" id="KW-0808">Transferase</keyword>
<evidence type="ECO:0000256" key="2">
    <source>
        <dbReference type="ARBA" id="ARBA00022679"/>
    </source>
</evidence>
<feature type="binding site" evidence="9">
    <location>
        <position position="90"/>
    </location>
    <ligand>
        <name>Mg(2+)</name>
        <dbReference type="ChEBI" id="CHEBI:18420"/>
    </ligand>
</feature>
<comment type="catalytic activity">
    <reaction evidence="6 9">
        <text>4-methyl-5-(2-phosphooxyethyl)-thiazole + 4-amino-2-methyl-5-(diphosphooxymethyl)pyrimidine + H(+) = thiamine phosphate + diphosphate</text>
        <dbReference type="Rhea" id="RHEA:22328"/>
        <dbReference type="ChEBI" id="CHEBI:15378"/>
        <dbReference type="ChEBI" id="CHEBI:33019"/>
        <dbReference type="ChEBI" id="CHEBI:37575"/>
        <dbReference type="ChEBI" id="CHEBI:57841"/>
        <dbReference type="ChEBI" id="CHEBI:58296"/>
        <dbReference type="EC" id="2.5.1.3"/>
    </reaction>
</comment>
<dbReference type="EC" id="2.5.1.3" evidence="9"/>
<dbReference type="PANTHER" id="PTHR20857">
    <property type="entry name" value="THIAMINE-PHOSPHATE PYROPHOSPHORYLASE"/>
    <property type="match status" value="1"/>
</dbReference>
<comment type="caution">
    <text evidence="11">The sequence shown here is derived from an EMBL/GenBank/DDBJ whole genome shotgun (WGS) entry which is preliminary data.</text>
</comment>
<feature type="binding site" evidence="9">
    <location>
        <position position="109"/>
    </location>
    <ligand>
        <name>4-amino-2-methyl-5-(diphosphooxymethyl)pyrimidine</name>
        <dbReference type="ChEBI" id="CHEBI:57841"/>
    </ligand>
</feature>
<comment type="function">
    <text evidence="9">Condenses 4-methyl-5-(beta-hydroxyethyl)thiazole monophosphate (THZ-P) and 2-methyl-4-amino-5-hydroxymethyl pyrimidine pyrophosphate (HMP-PP) to form thiamine monophosphate (TMP).</text>
</comment>
<feature type="domain" description="Thiamine phosphate synthase/TenI" evidence="10">
    <location>
        <begin position="19"/>
        <end position="194"/>
    </location>
</feature>
<dbReference type="GO" id="GO:0005737">
    <property type="term" value="C:cytoplasm"/>
    <property type="evidence" value="ECO:0007669"/>
    <property type="project" value="TreeGrafter"/>
</dbReference>
<dbReference type="InterPro" id="IPR034291">
    <property type="entry name" value="TMP_synthase"/>
</dbReference>
<evidence type="ECO:0000256" key="6">
    <source>
        <dbReference type="ARBA" id="ARBA00047334"/>
    </source>
</evidence>
<evidence type="ECO:0000313" key="12">
    <source>
        <dbReference type="Proteomes" id="UP000295807"/>
    </source>
</evidence>
<keyword evidence="5 9" id="KW-0784">Thiamine biosynthesis</keyword>
<comment type="caution">
    <text evidence="9">Lacks conserved residue(s) required for the propagation of feature annotation.</text>
</comment>
<dbReference type="OrthoDB" id="9812206at2"/>
<evidence type="ECO:0000256" key="8">
    <source>
        <dbReference type="ARBA" id="ARBA00047883"/>
    </source>
</evidence>
<evidence type="ECO:0000256" key="7">
    <source>
        <dbReference type="ARBA" id="ARBA00047851"/>
    </source>
</evidence>
<evidence type="ECO:0000256" key="4">
    <source>
        <dbReference type="ARBA" id="ARBA00022842"/>
    </source>
</evidence>
<organism evidence="11 12">
    <name type="scientific">Anseongella ginsenosidimutans</name>
    <dbReference type="NCBI Taxonomy" id="496056"/>
    <lineage>
        <taxon>Bacteria</taxon>
        <taxon>Pseudomonadati</taxon>
        <taxon>Bacteroidota</taxon>
        <taxon>Sphingobacteriia</taxon>
        <taxon>Sphingobacteriales</taxon>
        <taxon>Sphingobacteriaceae</taxon>
        <taxon>Anseongella</taxon>
    </lineage>
</organism>
<dbReference type="EMBL" id="SMAD01000002">
    <property type="protein sequence ID" value="TCS89124.1"/>
    <property type="molecule type" value="Genomic_DNA"/>
</dbReference>
<proteinExistence type="inferred from homology"/>
<keyword evidence="4 9" id="KW-0460">Magnesium</keyword>
<sequence length="212" mass="22912">MKKYISRFHYLTQDVPGFSHLELATAACEAGAKWIQYRSKNKTDKTAWLEEAAGLEAICDDWGTTLIICSSVEICLELAEAQGVHLERGDMPVKEARRLLGDDKTIGGSAHTLEDILAAHDAGADYVGLGPHKPTQTIRHSNDFLGAADYLRIAEELQKRNVDIPVIAAGGIKIGDVDGLMKTGIAGVAVSSAVNLSENPGAAYREFYKKLS</sequence>
<feature type="binding site" evidence="9">
    <location>
        <begin position="36"/>
        <end position="40"/>
    </location>
    <ligand>
        <name>4-amino-2-methyl-5-(diphosphooxymethyl)pyrimidine</name>
        <dbReference type="ChEBI" id="CHEBI:57841"/>
    </ligand>
</feature>
<dbReference type="Proteomes" id="UP000295807">
    <property type="component" value="Unassembled WGS sequence"/>
</dbReference>
<feature type="binding site" evidence="9">
    <location>
        <begin position="135"/>
        <end position="137"/>
    </location>
    <ligand>
        <name>2-[(2R,5Z)-2-carboxy-4-methylthiazol-5(2H)-ylidene]ethyl phosphate</name>
        <dbReference type="ChEBI" id="CHEBI:62899"/>
    </ligand>
</feature>
<dbReference type="RefSeq" id="WP_132128211.1">
    <property type="nucleotide sequence ID" value="NZ_CP042432.1"/>
</dbReference>
<reference evidence="11 12" key="1">
    <citation type="submission" date="2019-03" db="EMBL/GenBank/DDBJ databases">
        <title>Genomic Encyclopedia of Type Strains, Phase IV (KMG-IV): sequencing the most valuable type-strain genomes for metagenomic binning, comparative biology and taxonomic classification.</title>
        <authorList>
            <person name="Goeker M."/>
        </authorList>
    </citation>
    <scope>NUCLEOTIDE SEQUENCE [LARGE SCALE GENOMIC DNA]</scope>
    <source>
        <strain evidence="11 12">DSM 21100</strain>
    </source>
</reference>
<evidence type="ECO:0000256" key="3">
    <source>
        <dbReference type="ARBA" id="ARBA00022723"/>
    </source>
</evidence>
<dbReference type="HAMAP" id="MF_00097">
    <property type="entry name" value="TMP_synthase"/>
    <property type="match status" value="1"/>
</dbReference>
<comment type="similarity">
    <text evidence="9">Belongs to the thiamine-phosphate synthase family.</text>
</comment>
<comment type="cofactor">
    <cofactor evidence="9">
        <name>Mg(2+)</name>
        <dbReference type="ChEBI" id="CHEBI:18420"/>
    </cofactor>
    <text evidence="9">Binds 1 Mg(2+) ion per subunit.</text>
</comment>
<dbReference type="GO" id="GO:0004789">
    <property type="term" value="F:thiamine-phosphate diphosphorylase activity"/>
    <property type="evidence" value="ECO:0007669"/>
    <property type="project" value="UniProtKB-UniRule"/>
</dbReference>
<dbReference type="GO" id="GO:0009228">
    <property type="term" value="P:thiamine biosynthetic process"/>
    <property type="evidence" value="ECO:0007669"/>
    <property type="project" value="UniProtKB-KW"/>
</dbReference>
<evidence type="ECO:0000256" key="1">
    <source>
        <dbReference type="ARBA" id="ARBA00005165"/>
    </source>
</evidence>
<evidence type="ECO:0000313" key="11">
    <source>
        <dbReference type="EMBL" id="TCS89124.1"/>
    </source>
</evidence>
<keyword evidence="12" id="KW-1185">Reference proteome</keyword>
<accession>A0A4R3KVZ1</accession>
<gene>
    <name evidence="9" type="primary">thiE</name>
    <name evidence="11" type="ORF">EDD80_102317</name>
</gene>
<comment type="catalytic activity">
    <reaction evidence="7 9">
        <text>2-(2-carboxy-4-methylthiazol-5-yl)ethyl phosphate + 4-amino-2-methyl-5-(diphosphooxymethyl)pyrimidine + 2 H(+) = thiamine phosphate + CO2 + diphosphate</text>
        <dbReference type="Rhea" id="RHEA:47848"/>
        <dbReference type="ChEBI" id="CHEBI:15378"/>
        <dbReference type="ChEBI" id="CHEBI:16526"/>
        <dbReference type="ChEBI" id="CHEBI:33019"/>
        <dbReference type="ChEBI" id="CHEBI:37575"/>
        <dbReference type="ChEBI" id="CHEBI:57841"/>
        <dbReference type="ChEBI" id="CHEBI:62890"/>
        <dbReference type="EC" id="2.5.1.3"/>
    </reaction>
</comment>
<dbReference type="UniPathway" id="UPA00060">
    <property type="reaction ID" value="UER00141"/>
</dbReference>
<dbReference type="InterPro" id="IPR013785">
    <property type="entry name" value="Aldolase_TIM"/>
</dbReference>
<evidence type="ECO:0000256" key="9">
    <source>
        <dbReference type="HAMAP-Rule" id="MF_00097"/>
    </source>
</evidence>